<accession>A0AA38S922</accession>
<feature type="region of interest" description="Disordered" evidence="6">
    <location>
        <begin position="186"/>
        <end position="289"/>
    </location>
</feature>
<evidence type="ECO:0000313" key="8">
    <source>
        <dbReference type="Proteomes" id="UP001174691"/>
    </source>
</evidence>
<evidence type="ECO:0000256" key="1">
    <source>
        <dbReference type="ARBA" id="ARBA00004123"/>
    </source>
</evidence>
<dbReference type="Gene3D" id="1.10.287.100">
    <property type="match status" value="1"/>
</dbReference>
<feature type="region of interest" description="Disordered" evidence="6">
    <location>
        <begin position="338"/>
        <end position="357"/>
    </location>
</feature>
<dbReference type="InterPro" id="IPR004855">
    <property type="entry name" value="TFIIA_asu/bsu"/>
</dbReference>
<dbReference type="EMBL" id="JANBVN010000035">
    <property type="protein sequence ID" value="KAJ9158474.1"/>
    <property type="molecule type" value="Genomic_DNA"/>
</dbReference>
<dbReference type="GO" id="GO:0006367">
    <property type="term" value="P:transcription initiation at RNA polymerase II promoter"/>
    <property type="evidence" value="ECO:0007669"/>
    <property type="project" value="InterPro"/>
</dbReference>
<comment type="caution">
    <text evidence="7">The sequence shown here is derived from an EMBL/GenBank/DDBJ whole genome shotgun (WGS) entry which is preliminary data.</text>
</comment>
<proteinExistence type="inferred from homology"/>
<keyword evidence="4" id="KW-0539">Nucleus</keyword>
<comment type="similarity">
    <text evidence="2">Belongs to the TFIIA subunit 1 family.</text>
</comment>
<dbReference type="CDD" id="cd07976">
    <property type="entry name" value="TFIIA_alpha_beta_like"/>
    <property type="match status" value="2"/>
</dbReference>
<dbReference type="PANTHER" id="PTHR12694">
    <property type="entry name" value="TRANSCRIPTION INITIATION FACTOR IIA SUBUNIT 1"/>
    <property type="match status" value="1"/>
</dbReference>
<evidence type="ECO:0000256" key="5">
    <source>
        <dbReference type="ARBA" id="ARBA00074154"/>
    </source>
</evidence>
<feature type="region of interest" description="Disordered" evidence="6">
    <location>
        <begin position="54"/>
        <end position="153"/>
    </location>
</feature>
<dbReference type="FunFam" id="2.30.18.10:FF:000006">
    <property type="entry name" value="Transcription factor TFIIA complex subunit Toa1"/>
    <property type="match status" value="1"/>
</dbReference>
<feature type="compositionally biased region" description="Polar residues" evidence="6">
    <location>
        <begin position="186"/>
        <end position="205"/>
    </location>
</feature>
<evidence type="ECO:0000256" key="3">
    <source>
        <dbReference type="ARBA" id="ARBA00023163"/>
    </source>
</evidence>
<protein>
    <recommendedName>
        <fullName evidence="5">Transcription initiation factor IIA large subunit</fullName>
    </recommendedName>
</protein>
<dbReference type="PANTHER" id="PTHR12694:SF8">
    <property type="entry name" value="TRANSCRIPTION INITIATION FACTOR IIA SUBUNIT 1"/>
    <property type="match status" value="1"/>
</dbReference>
<evidence type="ECO:0000313" key="7">
    <source>
        <dbReference type="EMBL" id="KAJ9158474.1"/>
    </source>
</evidence>
<reference evidence="7" key="1">
    <citation type="submission" date="2022-07" db="EMBL/GenBank/DDBJ databases">
        <title>Fungi with potential for degradation of polypropylene.</title>
        <authorList>
            <person name="Gostincar C."/>
        </authorList>
    </citation>
    <scope>NUCLEOTIDE SEQUENCE</scope>
    <source>
        <strain evidence="7">EXF-13287</strain>
    </source>
</reference>
<dbReference type="AlphaFoldDB" id="A0AA38S922"/>
<keyword evidence="3" id="KW-0804">Transcription</keyword>
<dbReference type="FunFam" id="1.10.287.100:FF:000001">
    <property type="entry name" value="Transcription initiation factor IIA subunit"/>
    <property type="match status" value="1"/>
</dbReference>
<name>A0AA38S922_9PEZI</name>
<dbReference type="SMART" id="SM01371">
    <property type="entry name" value="TFIIA"/>
    <property type="match status" value="1"/>
</dbReference>
<comment type="subcellular location">
    <subcellularLocation>
        <location evidence="1">Nucleus</location>
    </subcellularLocation>
</comment>
<dbReference type="SUPFAM" id="SSF50784">
    <property type="entry name" value="Transcription factor IIA (TFIIA), beta-barrel domain"/>
    <property type="match status" value="1"/>
</dbReference>
<organism evidence="7 8">
    <name type="scientific">Coniochaeta hoffmannii</name>
    <dbReference type="NCBI Taxonomy" id="91930"/>
    <lineage>
        <taxon>Eukaryota</taxon>
        <taxon>Fungi</taxon>
        <taxon>Dikarya</taxon>
        <taxon>Ascomycota</taxon>
        <taxon>Pezizomycotina</taxon>
        <taxon>Sordariomycetes</taxon>
        <taxon>Sordariomycetidae</taxon>
        <taxon>Coniochaetales</taxon>
        <taxon>Coniochaetaceae</taxon>
        <taxon>Coniochaeta</taxon>
    </lineage>
</organism>
<evidence type="ECO:0000256" key="2">
    <source>
        <dbReference type="ARBA" id="ARBA00010059"/>
    </source>
</evidence>
<feature type="compositionally biased region" description="Low complexity" evidence="6">
    <location>
        <begin position="206"/>
        <end position="268"/>
    </location>
</feature>
<dbReference type="GO" id="GO:0005672">
    <property type="term" value="C:transcription factor TFIIA complex"/>
    <property type="evidence" value="ECO:0007669"/>
    <property type="project" value="InterPro"/>
</dbReference>
<dbReference type="InterPro" id="IPR009088">
    <property type="entry name" value="TFIIA_b-brl"/>
</dbReference>
<feature type="region of interest" description="Disordered" evidence="6">
    <location>
        <begin position="363"/>
        <end position="389"/>
    </location>
</feature>
<dbReference type="Proteomes" id="UP001174691">
    <property type="component" value="Unassembled WGS sequence"/>
</dbReference>
<feature type="compositionally biased region" description="Polar residues" evidence="6">
    <location>
        <begin position="105"/>
        <end position="114"/>
    </location>
</feature>
<sequence>MSNQTVGAVYAQIIADVIDSSRVDFEEMGVEESVLEDLKKGWQRKLTQLNVAQFPWDPKPEPAPQPATTQAAPQQPAPTPSYTQAQVNPAQDAQQHLSFPGGAPAQQNNNSNGPQIKPEPGFAMNEPVIKQEPGAVNNGFPGQHAGFSGAVAPGGVTARERAAQQLQSKYGQQAIASINALQNGVPQASPLNQAQHQGGQPQLYSQTPAQAQAHAQVQAQQAQRPGQPQQQPQLTPQQQQQYAQQRQQYQQQMMAQQQQQRAQQAARANGQNGANPSQMDGPSEGYEGVLMRRDADGNPVEMGRLEIDGLLHEQIASRAKQMEGGGLMLPLKEATKHRTVANKSSRAAGPSQVDGLDDDIKEEEVDEDAINSDLDDPDDDQEDDEEDDDSMGHIMLCMYDKVQRVKNKWKCTLKDGVLTVNGKDYVFHKATGEYEW</sequence>
<dbReference type="SUPFAM" id="SSF47396">
    <property type="entry name" value="Transcription factor IIA (TFIIA), alpha-helical domain"/>
    <property type="match status" value="1"/>
</dbReference>
<feature type="compositionally biased region" description="Polar residues" evidence="6">
    <location>
        <begin position="269"/>
        <end position="280"/>
    </location>
</feature>
<evidence type="ECO:0000256" key="6">
    <source>
        <dbReference type="SAM" id="MobiDB-lite"/>
    </source>
</evidence>
<keyword evidence="8" id="KW-1185">Reference proteome</keyword>
<feature type="compositionally biased region" description="Polar residues" evidence="6">
    <location>
        <begin position="87"/>
        <end position="97"/>
    </location>
</feature>
<evidence type="ECO:0000256" key="4">
    <source>
        <dbReference type="ARBA" id="ARBA00023242"/>
    </source>
</evidence>
<dbReference type="Gene3D" id="2.30.18.10">
    <property type="entry name" value="Transcription factor IIA (TFIIA), beta-barrel domain"/>
    <property type="match status" value="1"/>
</dbReference>
<dbReference type="Pfam" id="PF03153">
    <property type="entry name" value="TFIIA"/>
    <property type="match status" value="1"/>
</dbReference>
<gene>
    <name evidence="7" type="ORF">NKR19_g3260</name>
</gene>
<feature type="compositionally biased region" description="Low complexity" evidence="6">
    <location>
        <begin position="66"/>
        <end position="86"/>
    </location>
</feature>